<evidence type="ECO:0000313" key="6">
    <source>
        <dbReference type="EMBL" id="MBC8586720.1"/>
    </source>
</evidence>
<organism evidence="6 7">
    <name type="scientific">Paratissierella segnis</name>
    <dbReference type="NCBI Taxonomy" id="2763679"/>
    <lineage>
        <taxon>Bacteria</taxon>
        <taxon>Bacillati</taxon>
        <taxon>Bacillota</taxon>
        <taxon>Tissierellia</taxon>
        <taxon>Tissierellales</taxon>
        <taxon>Tissierellaceae</taxon>
        <taxon>Paratissierella</taxon>
    </lineage>
</organism>
<dbReference type="PANTHER" id="PTHR33375">
    <property type="entry name" value="CHROMOSOME-PARTITIONING PROTEIN PARB-RELATED"/>
    <property type="match status" value="1"/>
</dbReference>
<dbReference type="NCBIfam" id="TIGR00180">
    <property type="entry name" value="parB_part"/>
    <property type="match status" value="1"/>
</dbReference>
<accession>A0A926EUZ5</accession>
<dbReference type="FunFam" id="1.10.10.2830:FF:000001">
    <property type="entry name" value="Chromosome partitioning protein ParB"/>
    <property type="match status" value="1"/>
</dbReference>
<dbReference type="GO" id="GO:0009295">
    <property type="term" value="C:nucleoid"/>
    <property type="evidence" value="ECO:0007669"/>
    <property type="project" value="UniProtKB-SubCell"/>
</dbReference>
<evidence type="ECO:0000256" key="1">
    <source>
        <dbReference type="ARBA" id="ARBA00004453"/>
    </source>
</evidence>
<dbReference type="InterPro" id="IPR003115">
    <property type="entry name" value="ParB_N"/>
</dbReference>
<name>A0A926EUZ5_9FIRM</name>
<evidence type="ECO:0000256" key="2">
    <source>
        <dbReference type="ARBA" id="ARBA00006295"/>
    </source>
</evidence>
<keyword evidence="3" id="KW-0159">Chromosome partition</keyword>
<dbReference type="FunFam" id="3.90.1530.30:FF:000001">
    <property type="entry name" value="Chromosome partitioning protein ParB"/>
    <property type="match status" value="1"/>
</dbReference>
<proteinExistence type="inferred from homology"/>
<reference evidence="6" key="1">
    <citation type="submission" date="2020-08" db="EMBL/GenBank/DDBJ databases">
        <title>Genome public.</title>
        <authorList>
            <person name="Liu C."/>
            <person name="Sun Q."/>
        </authorList>
    </citation>
    <scope>NUCLEOTIDE SEQUENCE</scope>
    <source>
        <strain evidence="6">BX21</strain>
    </source>
</reference>
<dbReference type="EMBL" id="JACRTG010000002">
    <property type="protein sequence ID" value="MBC8586720.1"/>
    <property type="molecule type" value="Genomic_DNA"/>
</dbReference>
<comment type="subcellular location">
    <subcellularLocation>
        <location evidence="1">Cytoplasm</location>
        <location evidence="1">Nucleoid</location>
    </subcellularLocation>
</comment>
<dbReference type="AlphaFoldDB" id="A0A926EUZ5"/>
<dbReference type="InterPro" id="IPR050336">
    <property type="entry name" value="Chromosome_partition/occlusion"/>
</dbReference>
<dbReference type="Gene3D" id="1.10.10.2830">
    <property type="match status" value="1"/>
</dbReference>
<feature type="domain" description="ParB-like N-terminal" evidence="5">
    <location>
        <begin position="37"/>
        <end position="126"/>
    </location>
</feature>
<dbReference type="GO" id="GO:0045881">
    <property type="term" value="P:positive regulation of sporulation resulting in formation of a cellular spore"/>
    <property type="evidence" value="ECO:0007669"/>
    <property type="project" value="TreeGrafter"/>
</dbReference>
<gene>
    <name evidence="6" type="ORF">H8707_00475</name>
</gene>
<dbReference type="InterPro" id="IPR004437">
    <property type="entry name" value="ParB/RepB/Spo0J"/>
</dbReference>
<evidence type="ECO:0000256" key="3">
    <source>
        <dbReference type="ARBA" id="ARBA00022829"/>
    </source>
</evidence>
<dbReference type="Gene3D" id="3.90.1530.30">
    <property type="match status" value="1"/>
</dbReference>
<dbReference type="SMART" id="SM00470">
    <property type="entry name" value="ParB"/>
    <property type="match status" value="1"/>
</dbReference>
<keyword evidence="4" id="KW-0238">DNA-binding</keyword>
<dbReference type="Proteomes" id="UP000601171">
    <property type="component" value="Unassembled WGS sequence"/>
</dbReference>
<dbReference type="GO" id="GO:0007059">
    <property type="term" value="P:chromosome segregation"/>
    <property type="evidence" value="ECO:0007669"/>
    <property type="project" value="UniProtKB-KW"/>
</dbReference>
<evidence type="ECO:0000259" key="5">
    <source>
        <dbReference type="SMART" id="SM00470"/>
    </source>
</evidence>
<dbReference type="PANTHER" id="PTHR33375:SF1">
    <property type="entry name" value="CHROMOSOME-PARTITIONING PROTEIN PARB-RELATED"/>
    <property type="match status" value="1"/>
</dbReference>
<sequence>MTQKKRGLGKGLSALISDKALVDTILSEEEYINDNIVYLEIDSIVSKEEQPRKYFDEEALEDLANSIRLHGIIQPIIVRRADEKYEIVAGERRWRASKKAQLKKIPCIIKDIDIETASKIALIENVQREDLNPIEEAIAYKRIMDEYNLKQEEIGEAIGKSRTYVANSIRLLNLHEKVIEYIYEGKLSSGHGKALLGIKDKDEQLKACEKIIDLGLNVRETEAEIKQSKTKPKKKRKIKPKESYIIDLEDQLMRSLGTKVNLIVGNKKGKIEIEYYGDNDLERLIDLLMQ</sequence>
<comment type="caution">
    <text evidence="6">The sequence shown here is derived from an EMBL/GenBank/DDBJ whole genome shotgun (WGS) entry which is preliminary data.</text>
</comment>
<dbReference type="InterPro" id="IPR041468">
    <property type="entry name" value="HTH_ParB/Spo0J"/>
</dbReference>
<dbReference type="Pfam" id="PF02195">
    <property type="entry name" value="ParB_N"/>
    <property type="match status" value="1"/>
</dbReference>
<evidence type="ECO:0000256" key="4">
    <source>
        <dbReference type="ARBA" id="ARBA00023125"/>
    </source>
</evidence>
<dbReference type="SUPFAM" id="SSF109709">
    <property type="entry name" value="KorB DNA-binding domain-like"/>
    <property type="match status" value="1"/>
</dbReference>
<protein>
    <submittedName>
        <fullName evidence="6">ParB/RepB/Spo0J family partition protein</fullName>
    </submittedName>
</protein>
<evidence type="ECO:0000313" key="7">
    <source>
        <dbReference type="Proteomes" id="UP000601171"/>
    </source>
</evidence>
<keyword evidence="7" id="KW-1185">Reference proteome</keyword>
<dbReference type="SUPFAM" id="SSF110849">
    <property type="entry name" value="ParB/Sulfiredoxin"/>
    <property type="match status" value="1"/>
</dbReference>
<comment type="similarity">
    <text evidence="2">Belongs to the ParB family.</text>
</comment>
<dbReference type="Pfam" id="PF17762">
    <property type="entry name" value="HTH_ParB"/>
    <property type="match status" value="1"/>
</dbReference>
<dbReference type="InterPro" id="IPR036086">
    <property type="entry name" value="ParB/Sulfiredoxin_sf"/>
</dbReference>
<dbReference type="GO" id="GO:0003677">
    <property type="term" value="F:DNA binding"/>
    <property type="evidence" value="ECO:0007669"/>
    <property type="project" value="UniProtKB-KW"/>
</dbReference>
<dbReference type="CDD" id="cd16393">
    <property type="entry name" value="SPO0J_N"/>
    <property type="match status" value="1"/>
</dbReference>
<dbReference type="GO" id="GO:0005694">
    <property type="term" value="C:chromosome"/>
    <property type="evidence" value="ECO:0007669"/>
    <property type="project" value="TreeGrafter"/>
</dbReference>
<dbReference type="RefSeq" id="WP_262428182.1">
    <property type="nucleotide sequence ID" value="NZ_JACRTG010000002.1"/>
</dbReference>